<comment type="cofactor">
    <cofactor evidence="6">
        <name>Zn(2+)</name>
        <dbReference type="ChEBI" id="CHEBI:29105"/>
    </cofactor>
    <text evidence="6">Binds 1 zinc ion per subunit.</text>
</comment>
<dbReference type="GO" id="GO:0051603">
    <property type="term" value="P:proteolysis involved in protein catabolic process"/>
    <property type="evidence" value="ECO:0007669"/>
    <property type="project" value="TreeGrafter"/>
</dbReference>
<evidence type="ECO:0000256" key="6">
    <source>
        <dbReference type="RuleBase" id="RU003983"/>
    </source>
</evidence>
<accession>A0A931IXD8</accession>
<evidence type="ECO:0000256" key="2">
    <source>
        <dbReference type="ARBA" id="ARBA00022723"/>
    </source>
</evidence>
<sequence length="310" mass="34053">METLHLDHAPTYGFGRCDCCGPASRPGRRLFTGLLVAGAAAPAWAREGVQVGERSKFTKLVPAEDIEQGASLQYQRMLGEANQKRALLPGTHPQVQRLRYIAQRMLPFTAEWNPRARQWKWEVNILASKELNAFCMPAGKIAFYYGILAELQLSDDEVAAIMGHEVAHALREHARERMGKTAATRVGASVLSNLLGLGNLGDAAMNLGAQLLTLKFSREDESEADLVGMELAARAGYDPQAGVSLWKKMGQKKQSPDSRILQLLSTYASTHPAGPERIQDIQRNQPDVASLYARAPKPDRRFPPAEALKG</sequence>
<keyword evidence="4 6" id="KW-0862">Zinc</keyword>
<dbReference type="RefSeq" id="WP_198101261.1">
    <property type="nucleotide sequence ID" value="NZ_JAEDAL010000006.1"/>
</dbReference>
<dbReference type="InterPro" id="IPR001915">
    <property type="entry name" value="Peptidase_M48"/>
</dbReference>
<protein>
    <submittedName>
        <fullName evidence="8">M48 family metallopeptidase</fullName>
    </submittedName>
</protein>
<dbReference type="InterPro" id="IPR051156">
    <property type="entry name" value="Mito/Outer_Membr_Metalloprot"/>
</dbReference>
<keyword evidence="2" id="KW-0479">Metal-binding</keyword>
<dbReference type="PANTHER" id="PTHR22726">
    <property type="entry name" value="METALLOENDOPEPTIDASE OMA1"/>
    <property type="match status" value="1"/>
</dbReference>
<organism evidence="8 9">
    <name type="scientific">Inhella gelatinilytica</name>
    <dbReference type="NCBI Taxonomy" id="2795030"/>
    <lineage>
        <taxon>Bacteria</taxon>
        <taxon>Pseudomonadati</taxon>
        <taxon>Pseudomonadota</taxon>
        <taxon>Betaproteobacteria</taxon>
        <taxon>Burkholderiales</taxon>
        <taxon>Sphaerotilaceae</taxon>
        <taxon>Inhella</taxon>
    </lineage>
</organism>
<dbReference type="Pfam" id="PF01435">
    <property type="entry name" value="Peptidase_M48"/>
    <property type="match status" value="1"/>
</dbReference>
<dbReference type="GO" id="GO:0046872">
    <property type="term" value="F:metal ion binding"/>
    <property type="evidence" value="ECO:0007669"/>
    <property type="project" value="UniProtKB-KW"/>
</dbReference>
<dbReference type="Proteomes" id="UP000620139">
    <property type="component" value="Unassembled WGS sequence"/>
</dbReference>
<evidence type="ECO:0000313" key="8">
    <source>
        <dbReference type="EMBL" id="MBH9553647.1"/>
    </source>
</evidence>
<proteinExistence type="inferred from homology"/>
<dbReference type="GO" id="GO:0004222">
    <property type="term" value="F:metalloendopeptidase activity"/>
    <property type="evidence" value="ECO:0007669"/>
    <property type="project" value="InterPro"/>
</dbReference>
<dbReference type="Gene3D" id="3.30.2010.10">
    <property type="entry name" value="Metalloproteases ('zincins'), catalytic domain"/>
    <property type="match status" value="1"/>
</dbReference>
<keyword evidence="1 6" id="KW-0645">Protease</keyword>
<evidence type="ECO:0000256" key="3">
    <source>
        <dbReference type="ARBA" id="ARBA00022801"/>
    </source>
</evidence>
<dbReference type="PANTHER" id="PTHR22726:SF1">
    <property type="entry name" value="METALLOENDOPEPTIDASE OMA1, MITOCHONDRIAL"/>
    <property type="match status" value="1"/>
</dbReference>
<feature type="domain" description="Peptidase M48" evidence="7">
    <location>
        <begin position="101"/>
        <end position="283"/>
    </location>
</feature>
<comment type="caution">
    <text evidence="8">The sequence shown here is derived from an EMBL/GenBank/DDBJ whole genome shotgun (WGS) entry which is preliminary data.</text>
</comment>
<keyword evidence="3 6" id="KW-0378">Hydrolase</keyword>
<name>A0A931IXD8_9BURK</name>
<dbReference type="CDD" id="cd07331">
    <property type="entry name" value="M48C_Oma1_like"/>
    <property type="match status" value="1"/>
</dbReference>
<dbReference type="AlphaFoldDB" id="A0A931IXD8"/>
<evidence type="ECO:0000256" key="4">
    <source>
        <dbReference type="ARBA" id="ARBA00022833"/>
    </source>
</evidence>
<dbReference type="EMBL" id="JAEDAL010000006">
    <property type="protein sequence ID" value="MBH9553647.1"/>
    <property type="molecule type" value="Genomic_DNA"/>
</dbReference>
<evidence type="ECO:0000256" key="5">
    <source>
        <dbReference type="ARBA" id="ARBA00023049"/>
    </source>
</evidence>
<evidence type="ECO:0000259" key="7">
    <source>
        <dbReference type="Pfam" id="PF01435"/>
    </source>
</evidence>
<keyword evidence="9" id="KW-1185">Reference proteome</keyword>
<dbReference type="GO" id="GO:0016020">
    <property type="term" value="C:membrane"/>
    <property type="evidence" value="ECO:0007669"/>
    <property type="project" value="TreeGrafter"/>
</dbReference>
<evidence type="ECO:0000256" key="1">
    <source>
        <dbReference type="ARBA" id="ARBA00022670"/>
    </source>
</evidence>
<evidence type="ECO:0000313" key="9">
    <source>
        <dbReference type="Proteomes" id="UP000620139"/>
    </source>
</evidence>
<keyword evidence="5 6" id="KW-0482">Metalloprotease</keyword>
<comment type="similarity">
    <text evidence="6">Belongs to the peptidase M48 family.</text>
</comment>
<reference evidence="8" key="1">
    <citation type="submission" date="2020-12" db="EMBL/GenBank/DDBJ databases">
        <title>The genome sequence of Inhella sp. 4Y17.</title>
        <authorList>
            <person name="Liu Y."/>
        </authorList>
    </citation>
    <scope>NUCLEOTIDE SEQUENCE</scope>
    <source>
        <strain evidence="8">4Y10</strain>
    </source>
</reference>
<gene>
    <name evidence="8" type="ORF">I7X43_12420</name>
</gene>